<dbReference type="EMBL" id="JBEPMX010000019">
    <property type="protein sequence ID" value="MET3684432.1"/>
    <property type="molecule type" value="Genomic_DNA"/>
</dbReference>
<dbReference type="InterPro" id="IPR027417">
    <property type="entry name" value="P-loop_NTPase"/>
</dbReference>
<dbReference type="InterPro" id="IPR045063">
    <property type="entry name" value="Dynamin_N"/>
</dbReference>
<feature type="domain" description="Dynamin N-terminal" evidence="1">
    <location>
        <begin position="344"/>
        <end position="503"/>
    </location>
</feature>
<keyword evidence="3" id="KW-1185">Reference proteome</keyword>
<evidence type="ECO:0000313" key="2">
    <source>
        <dbReference type="EMBL" id="MET3684432.1"/>
    </source>
</evidence>
<comment type="caution">
    <text evidence="2">The sequence shown here is derived from an EMBL/GenBank/DDBJ whole genome shotgun (WGS) entry which is preliminary data.</text>
</comment>
<protein>
    <submittedName>
        <fullName evidence="2">Tetratricopeptide (TPR) repeat protein/GTPase SAR1 family protein</fullName>
    </submittedName>
</protein>
<dbReference type="SUPFAM" id="SSF52540">
    <property type="entry name" value="P-loop containing nucleoside triphosphate hydrolases"/>
    <property type="match status" value="1"/>
</dbReference>
<dbReference type="Gene3D" id="3.40.50.300">
    <property type="entry name" value="P-loop containing nucleotide triphosphate hydrolases"/>
    <property type="match status" value="1"/>
</dbReference>
<dbReference type="InterPro" id="IPR051943">
    <property type="entry name" value="TRAFAC_Dynamin-like_GTPase"/>
</dbReference>
<gene>
    <name evidence="2" type="ORF">ABID56_002569</name>
</gene>
<organism evidence="2 3">
    <name type="scientific">Alkalibacillus flavidus</name>
    <dbReference type="NCBI Taxonomy" id="546021"/>
    <lineage>
        <taxon>Bacteria</taxon>
        <taxon>Bacillati</taxon>
        <taxon>Bacillota</taxon>
        <taxon>Bacilli</taxon>
        <taxon>Bacillales</taxon>
        <taxon>Bacillaceae</taxon>
        <taxon>Alkalibacillus</taxon>
    </lineage>
</organism>
<sequence>MDRQLLTRKRDFEQVTTVDTLEDLAFFNQLNPEEYGEDSVSFWLGEIYYHIGDYDAAIHKWESVTTFPYKQWALMNQGDCYENLGYISKALTTYESIDDNGDIGYDVTLRMARLLRDQNPEQARHKYLILFQFDEQSTDVMNEAFTFLHQQGYYRDVFFLYANQLETAWSESIFIKMHELCLQYLDVDREIFVTYFDCWLQLKQENALTFMKNVVDCVSPNEQCIIWLAEYVEDSSEKRDQLDNHSIFWIRTIQNALLYGRIDTKSLSEIAEKLTGTKISDYASVMVGYTEGQGNGILSYNESCYLVEDIFAIESERDETAYHNVITEAHFMAHYFSQSHKLNVMLAGTFNNGKTSFIQSQLGTSALKTDLVPTTSAVAILEKGEPHVNWQIRKNDQIIDLNEQDTWDSTTISENSESTYQDDLFYVRVEAPDWSYSDIRLVDTPGTNDHQNGESQNPLFDHLFLADRLLFIFSAEQAFRKDEKKVLEQIREENPQLPIDIVVNKIDFIDEEEEIEEVLEEVEAKVVRTISNQSRVIPYSVIEKSEWQPHLDRYFQSIIESGTDTVEKYKRWLPYQMTKYDQLMDVYEENITSVTLQCKKNQKELQGLKGDLEIRQVVFDEIAKLIRNEMHKQNDNLFNQVRTLVSKVLNDLLEEYGYKYPLDSLEKKMESQWFNKWYKDVHPLILNHFLKNLNIVTNNIKQHLSEYMNRHLSINVDSFIGDVEKELSHWSVNMQEKIESIEFERIDLPEHDNWQRKTRKILGNPAIMSQMETEAYQRFLLNDGAGIVTHNIFSYIGQVWGDSPELIQQLVELAEVLFDSLNNDVIEKEADFNQDLKHLKRLKQESEQIESMKEVIHKTEQFILM</sequence>
<dbReference type="Gene3D" id="1.25.40.10">
    <property type="entry name" value="Tetratricopeptide repeat domain"/>
    <property type="match status" value="1"/>
</dbReference>
<proteinExistence type="predicted"/>
<dbReference type="Proteomes" id="UP001549167">
    <property type="component" value="Unassembled WGS sequence"/>
</dbReference>
<dbReference type="Pfam" id="PF00350">
    <property type="entry name" value="Dynamin_N"/>
    <property type="match status" value="1"/>
</dbReference>
<evidence type="ECO:0000313" key="3">
    <source>
        <dbReference type="Proteomes" id="UP001549167"/>
    </source>
</evidence>
<name>A0ABV2KXY2_9BACI</name>
<dbReference type="SUPFAM" id="SSF48452">
    <property type="entry name" value="TPR-like"/>
    <property type="match status" value="1"/>
</dbReference>
<dbReference type="RefSeq" id="WP_354221783.1">
    <property type="nucleotide sequence ID" value="NZ_JBEPMX010000019.1"/>
</dbReference>
<reference evidence="2 3" key="1">
    <citation type="submission" date="2024-06" db="EMBL/GenBank/DDBJ databases">
        <title>Genomic Encyclopedia of Type Strains, Phase IV (KMG-IV): sequencing the most valuable type-strain genomes for metagenomic binning, comparative biology and taxonomic classification.</title>
        <authorList>
            <person name="Goeker M."/>
        </authorList>
    </citation>
    <scope>NUCLEOTIDE SEQUENCE [LARGE SCALE GENOMIC DNA]</scope>
    <source>
        <strain evidence="2 3">DSM 23520</strain>
    </source>
</reference>
<dbReference type="InterPro" id="IPR011990">
    <property type="entry name" value="TPR-like_helical_dom_sf"/>
</dbReference>
<accession>A0ABV2KXY2</accession>
<dbReference type="PANTHER" id="PTHR43681">
    <property type="entry name" value="TRANSMEMBRANE GTPASE FZO"/>
    <property type="match status" value="1"/>
</dbReference>
<dbReference type="PANTHER" id="PTHR43681:SF1">
    <property type="entry name" value="SARCALUMENIN"/>
    <property type="match status" value="1"/>
</dbReference>
<evidence type="ECO:0000259" key="1">
    <source>
        <dbReference type="Pfam" id="PF00350"/>
    </source>
</evidence>